<sequence>MTGATPPGWRAMHARAAVATALSGGRTVLPVLRSAPPLTLRQTGPHAVHLVSTAAGPLGGDRFELDLDVAPGTSLRVGSIASTLVLPGRGESLSVVTARVGEGAALSFAPEPTVLAAGCSHRMVVRLSLAEGARVRWREEIVFGRHGEAPGRCHARFDATVEGVPLLRQEFVVGDPALDASPAVYGPARCVGTTLLAAPPRRSPSQTVTGETVTREAVIGEAVTREAVIREAVTGEAIATEAVIGEAMIREAVTGTAVTGKAVIGKAVVREGVAVLPLAGPGTLVSALARDAVELRRLLEWGEAQVTGGADR</sequence>
<comment type="subcellular location">
    <subcellularLocation>
        <location evidence="2">Cytoplasm</location>
    </subcellularLocation>
</comment>
<evidence type="ECO:0000313" key="3">
    <source>
        <dbReference type="EMBL" id="MFD1937278.1"/>
    </source>
</evidence>
<comment type="similarity">
    <text evidence="2">Belongs to the UreD family.</text>
</comment>
<organism evidence="3 4">
    <name type="scientific">Nonomuraea mangrovi</name>
    <dbReference type="NCBI Taxonomy" id="2316207"/>
    <lineage>
        <taxon>Bacteria</taxon>
        <taxon>Bacillati</taxon>
        <taxon>Actinomycetota</taxon>
        <taxon>Actinomycetes</taxon>
        <taxon>Streptosporangiales</taxon>
        <taxon>Streptosporangiaceae</taxon>
        <taxon>Nonomuraea</taxon>
    </lineage>
</organism>
<proteinExistence type="inferred from homology"/>
<keyword evidence="1 2" id="KW-0143">Chaperone</keyword>
<dbReference type="RefSeq" id="WP_379578308.1">
    <property type="nucleotide sequence ID" value="NZ_JBHUFV010000056.1"/>
</dbReference>
<dbReference type="HAMAP" id="MF_01384">
    <property type="entry name" value="UreD"/>
    <property type="match status" value="1"/>
</dbReference>
<dbReference type="InterPro" id="IPR002669">
    <property type="entry name" value="UreD"/>
</dbReference>
<gene>
    <name evidence="2" type="primary">ureD</name>
    <name evidence="3" type="ORF">ACFSKW_37995</name>
</gene>
<dbReference type="Proteomes" id="UP001597368">
    <property type="component" value="Unassembled WGS sequence"/>
</dbReference>
<dbReference type="Pfam" id="PF01774">
    <property type="entry name" value="UreD"/>
    <property type="match status" value="1"/>
</dbReference>
<reference evidence="4" key="1">
    <citation type="journal article" date="2019" name="Int. J. Syst. Evol. Microbiol.">
        <title>The Global Catalogue of Microorganisms (GCM) 10K type strain sequencing project: providing services to taxonomists for standard genome sequencing and annotation.</title>
        <authorList>
            <consortium name="The Broad Institute Genomics Platform"/>
            <consortium name="The Broad Institute Genome Sequencing Center for Infectious Disease"/>
            <person name="Wu L."/>
            <person name="Ma J."/>
        </authorList>
    </citation>
    <scope>NUCLEOTIDE SEQUENCE [LARGE SCALE GENOMIC DNA]</scope>
    <source>
        <strain evidence="4">ICMP 6774ER</strain>
    </source>
</reference>
<name>A0ABW4T5K7_9ACTN</name>
<comment type="caution">
    <text evidence="3">The sequence shown here is derived from an EMBL/GenBank/DDBJ whole genome shotgun (WGS) entry which is preliminary data.</text>
</comment>
<comment type="subunit">
    <text evidence="2">UreD, UreF and UreG form a complex that acts as a GTP-hydrolysis-dependent molecular chaperone, activating the urease apoprotein by helping to assemble the nickel containing metallocenter of UreC. The UreE protein probably delivers the nickel.</text>
</comment>
<keyword evidence="2" id="KW-0963">Cytoplasm</keyword>
<evidence type="ECO:0000256" key="2">
    <source>
        <dbReference type="HAMAP-Rule" id="MF_01384"/>
    </source>
</evidence>
<dbReference type="EMBL" id="JBHUFV010000056">
    <property type="protein sequence ID" value="MFD1937278.1"/>
    <property type="molecule type" value="Genomic_DNA"/>
</dbReference>
<accession>A0ABW4T5K7</accession>
<keyword evidence="2" id="KW-0996">Nickel insertion</keyword>
<comment type="function">
    <text evidence="2">Required for maturation of urease via the functional incorporation of the urease nickel metallocenter.</text>
</comment>
<evidence type="ECO:0000256" key="1">
    <source>
        <dbReference type="ARBA" id="ARBA00023186"/>
    </source>
</evidence>
<evidence type="ECO:0000313" key="4">
    <source>
        <dbReference type="Proteomes" id="UP001597368"/>
    </source>
</evidence>
<keyword evidence="4" id="KW-1185">Reference proteome</keyword>
<protein>
    <recommendedName>
        <fullName evidence="2">Urease accessory protein UreD</fullName>
    </recommendedName>
</protein>